<dbReference type="InterPro" id="IPR013785">
    <property type="entry name" value="Aldolase_TIM"/>
</dbReference>
<dbReference type="PANTHER" id="PTHR21225:SF12">
    <property type="entry name" value="PHOSPHO-2-DEHYDRO-3-DEOXYHEPTONATE ALDOLASE, TYROSINE-INHIBITED"/>
    <property type="match status" value="1"/>
</dbReference>
<sequence length="371" mass="40300">MQTKYNTDDLRICATRKVIVPIQVHDEMPINETAAQTTVQAREGIHKILTGKDDRLLVVVGPCSIHDTEAAHEYAGLLKIARDQLKDDLLIVMRVYFEKPRTTVGWKGLINDPDLDSSFNINKGLRVARQLLLDLNTIGVAAATEYLDLITPQYISDLIAWGAIGARTTESQVHRELASGLSCPVGFKNATDGTIKIAIDAIGAAMSPHHFLSLTKAGQSAIFSTTGNEDAHIILRGGSNRPNYDALSVEQVAVGLEKAKLKPNIMIDFSHANSSKQYQRQLIVGDDVASQIAGGDSRIMGVMIESHLKAGKQEVIKGRKLAYGQSITDGCLGWDETFPMLENLALAVQERRAVTVQESGIKDSLGSVTST</sequence>
<dbReference type="FunFam" id="3.20.20.70:FF:000005">
    <property type="entry name" value="Phospho-2-dehydro-3-deoxyheptonate aldolase"/>
    <property type="match status" value="1"/>
</dbReference>
<evidence type="ECO:0000259" key="9">
    <source>
        <dbReference type="Pfam" id="PF00793"/>
    </source>
</evidence>
<dbReference type="Proteomes" id="UP000494216">
    <property type="component" value="Unassembled WGS sequence"/>
</dbReference>
<keyword evidence="5 8" id="KW-0808">Transferase</keyword>
<proteinExistence type="inferred from homology"/>
<dbReference type="GO" id="GO:0009073">
    <property type="term" value="P:aromatic amino acid family biosynthetic process"/>
    <property type="evidence" value="ECO:0007669"/>
    <property type="project" value="UniProtKB-KW"/>
</dbReference>
<dbReference type="Gene3D" id="3.20.20.70">
    <property type="entry name" value="Aldolase class I"/>
    <property type="match status" value="1"/>
</dbReference>
<comment type="pathway">
    <text evidence="2 8">Metabolic intermediate biosynthesis; chorismate biosynthesis; chorismate from D-erythrose 4-phosphate and phosphoenolpyruvate: step 1/7.</text>
</comment>
<keyword evidence="4 8" id="KW-0028">Amino-acid biosynthesis</keyword>
<organism evidence="10 11">
    <name type="scientific">Candidatus Methylobacter favarea</name>
    <dbReference type="NCBI Taxonomy" id="2707345"/>
    <lineage>
        <taxon>Bacteria</taxon>
        <taxon>Pseudomonadati</taxon>
        <taxon>Pseudomonadota</taxon>
        <taxon>Gammaproteobacteria</taxon>
        <taxon>Methylococcales</taxon>
        <taxon>Methylococcaceae</taxon>
        <taxon>Methylobacter</taxon>
    </lineage>
</organism>
<dbReference type="NCBIfam" id="TIGR00034">
    <property type="entry name" value="aroFGH"/>
    <property type="match status" value="1"/>
</dbReference>
<dbReference type="Pfam" id="PF00793">
    <property type="entry name" value="DAHP_synth_1"/>
    <property type="match status" value="1"/>
</dbReference>
<dbReference type="PANTHER" id="PTHR21225">
    <property type="entry name" value="PHOSPHO-2-DEHYDRO-3-DEOXYHEPTONATE ALDOLASE DAHP SYNTHETASE"/>
    <property type="match status" value="1"/>
</dbReference>
<dbReference type="GO" id="GO:0003849">
    <property type="term" value="F:3-deoxy-7-phosphoheptulonate synthase activity"/>
    <property type="evidence" value="ECO:0007669"/>
    <property type="project" value="UniProtKB-EC"/>
</dbReference>
<evidence type="ECO:0000256" key="6">
    <source>
        <dbReference type="ARBA" id="ARBA00023141"/>
    </source>
</evidence>
<dbReference type="EMBL" id="CADCXN010000065">
    <property type="protein sequence ID" value="CAA9891194.1"/>
    <property type="molecule type" value="Genomic_DNA"/>
</dbReference>
<evidence type="ECO:0000256" key="4">
    <source>
        <dbReference type="ARBA" id="ARBA00022605"/>
    </source>
</evidence>
<dbReference type="GO" id="GO:0005737">
    <property type="term" value="C:cytoplasm"/>
    <property type="evidence" value="ECO:0007669"/>
    <property type="project" value="TreeGrafter"/>
</dbReference>
<keyword evidence="11" id="KW-1185">Reference proteome</keyword>
<comment type="function">
    <text evidence="1 8">Stereospecific condensation of phosphoenolpyruvate (PEP) and D-erythrose-4-phosphate (E4P) giving rise to 3-deoxy-D-arabino-heptulosonate-7-phosphate (DAHP).</text>
</comment>
<dbReference type="NCBIfam" id="NF009396">
    <property type="entry name" value="PRK12756.1"/>
    <property type="match status" value="1"/>
</dbReference>
<gene>
    <name evidence="10" type="primary">aroG</name>
    <name evidence="10" type="ORF">METHB2_360035</name>
</gene>
<reference evidence="10 11" key="1">
    <citation type="submission" date="2020-02" db="EMBL/GenBank/DDBJ databases">
        <authorList>
            <person name="Hogendoorn C."/>
        </authorList>
    </citation>
    <scope>NUCLEOTIDE SEQUENCE [LARGE SCALE GENOMIC DNA]</scope>
    <source>
        <strain evidence="10">METHB21</strain>
    </source>
</reference>
<evidence type="ECO:0000313" key="11">
    <source>
        <dbReference type="Proteomes" id="UP000494216"/>
    </source>
</evidence>
<evidence type="ECO:0000256" key="2">
    <source>
        <dbReference type="ARBA" id="ARBA00004688"/>
    </source>
</evidence>
<protein>
    <recommendedName>
        <fullName evidence="8">Phospho-2-dehydro-3-deoxyheptonate aldolase</fullName>
        <ecNumber evidence="8">2.5.1.54</ecNumber>
    </recommendedName>
</protein>
<evidence type="ECO:0000256" key="5">
    <source>
        <dbReference type="ARBA" id="ARBA00022679"/>
    </source>
</evidence>
<evidence type="ECO:0000256" key="1">
    <source>
        <dbReference type="ARBA" id="ARBA00003726"/>
    </source>
</evidence>
<dbReference type="AlphaFoldDB" id="A0A8S0WJB7"/>
<dbReference type="InterPro" id="IPR006219">
    <property type="entry name" value="DAHP_synth_1"/>
</dbReference>
<evidence type="ECO:0000256" key="7">
    <source>
        <dbReference type="ARBA" id="ARBA00047508"/>
    </source>
</evidence>
<dbReference type="InterPro" id="IPR006218">
    <property type="entry name" value="DAHP1/KDSA"/>
</dbReference>
<keyword evidence="6 8" id="KW-0057">Aromatic amino acid biosynthesis</keyword>
<evidence type="ECO:0000256" key="3">
    <source>
        <dbReference type="ARBA" id="ARBA00007985"/>
    </source>
</evidence>
<dbReference type="NCBIfam" id="NF009395">
    <property type="entry name" value="PRK12755.1"/>
    <property type="match status" value="1"/>
</dbReference>
<dbReference type="GO" id="GO:0008652">
    <property type="term" value="P:amino acid biosynthetic process"/>
    <property type="evidence" value="ECO:0007669"/>
    <property type="project" value="UniProtKB-KW"/>
</dbReference>
<comment type="caution">
    <text evidence="10">The sequence shown here is derived from an EMBL/GenBank/DDBJ whole genome shotgun (WGS) entry which is preliminary data.</text>
</comment>
<accession>A0A8S0WJB7</accession>
<comment type="similarity">
    <text evidence="3 8">Belongs to the class-I DAHP synthase family.</text>
</comment>
<dbReference type="RefSeq" id="WP_174626077.1">
    <property type="nucleotide sequence ID" value="NZ_CADCXN010000065.1"/>
</dbReference>
<dbReference type="SUPFAM" id="SSF51569">
    <property type="entry name" value="Aldolase"/>
    <property type="match status" value="1"/>
</dbReference>
<dbReference type="PIRSF" id="PIRSF001361">
    <property type="entry name" value="DAHP_synthase"/>
    <property type="match status" value="1"/>
</dbReference>
<dbReference type="EC" id="2.5.1.54" evidence="8"/>
<feature type="domain" description="DAHP synthetase I/KDSA" evidence="9">
    <location>
        <begin position="41"/>
        <end position="337"/>
    </location>
</feature>
<comment type="catalytic activity">
    <reaction evidence="7 8">
        <text>D-erythrose 4-phosphate + phosphoenolpyruvate + H2O = 7-phospho-2-dehydro-3-deoxy-D-arabino-heptonate + phosphate</text>
        <dbReference type="Rhea" id="RHEA:14717"/>
        <dbReference type="ChEBI" id="CHEBI:15377"/>
        <dbReference type="ChEBI" id="CHEBI:16897"/>
        <dbReference type="ChEBI" id="CHEBI:43474"/>
        <dbReference type="ChEBI" id="CHEBI:58394"/>
        <dbReference type="ChEBI" id="CHEBI:58702"/>
        <dbReference type="EC" id="2.5.1.54"/>
    </reaction>
</comment>
<evidence type="ECO:0000256" key="8">
    <source>
        <dbReference type="PIRNR" id="PIRNR001361"/>
    </source>
</evidence>
<dbReference type="GO" id="GO:0042802">
    <property type="term" value="F:identical protein binding"/>
    <property type="evidence" value="ECO:0007669"/>
    <property type="project" value="UniProtKB-ARBA"/>
</dbReference>
<evidence type="ECO:0000313" key="10">
    <source>
        <dbReference type="EMBL" id="CAA9891194.1"/>
    </source>
</evidence>
<name>A0A8S0WJB7_9GAMM</name>